<keyword evidence="1" id="KW-0812">Transmembrane</keyword>
<keyword evidence="3" id="KW-1185">Reference proteome</keyword>
<protein>
    <recommendedName>
        <fullName evidence="4">MFS transporter</fullName>
    </recommendedName>
</protein>
<dbReference type="Proteomes" id="UP001157091">
    <property type="component" value="Unassembled WGS sequence"/>
</dbReference>
<accession>A0ABQ6I7B0</accession>
<keyword evidence="1" id="KW-0472">Membrane</keyword>
<evidence type="ECO:0008006" key="4">
    <source>
        <dbReference type="Google" id="ProtNLM"/>
    </source>
</evidence>
<dbReference type="InterPro" id="IPR036259">
    <property type="entry name" value="MFS_trans_sf"/>
</dbReference>
<reference evidence="3" key="1">
    <citation type="journal article" date="2019" name="Int. J. Syst. Evol. Microbiol.">
        <title>The Global Catalogue of Microorganisms (GCM) 10K type strain sequencing project: providing services to taxonomists for standard genome sequencing and annotation.</title>
        <authorList>
            <consortium name="The Broad Institute Genomics Platform"/>
            <consortium name="The Broad Institute Genome Sequencing Center for Infectious Disease"/>
            <person name="Wu L."/>
            <person name="Ma J."/>
        </authorList>
    </citation>
    <scope>NUCLEOTIDE SEQUENCE [LARGE SCALE GENOMIC DNA]</scope>
    <source>
        <strain evidence="3">NBRC 106348</strain>
    </source>
</reference>
<keyword evidence="1" id="KW-1133">Transmembrane helix</keyword>
<evidence type="ECO:0000256" key="1">
    <source>
        <dbReference type="SAM" id="Phobius"/>
    </source>
</evidence>
<name>A0ABQ6I7B0_9MICO</name>
<evidence type="ECO:0000313" key="3">
    <source>
        <dbReference type="Proteomes" id="UP001157091"/>
    </source>
</evidence>
<proteinExistence type="predicted"/>
<dbReference type="EMBL" id="BSUK01000001">
    <property type="protein sequence ID" value="GMA26028.1"/>
    <property type="molecule type" value="Genomic_DNA"/>
</dbReference>
<dbReference type="PANTHER" id="PTHR23530">
    <property type="entry name" value="TRANSPORT PROTEIN-RELATED"/>
    <property type="match status" value="1"/>
</dbReference>
<feature type="transmembrane region" description="Helical" evidence="1">
    <location>
        <begin position="115"/>
        <end position="137"/>
    </location>
</feature>
<gene>
    <name evidence="2" type="ORF">GCM10025864_37870</name>
</gene>
<dbReference type="Gene3D" id="1.20.1250.20">
    <property type="entry name" value="MFS general substrate transporter like domains"/>
    <property type="match status" value="1"/>
</dbReference>
<evidence type="ECO:0000313" key="2">
    <source>
        <dbReference type="EMBL" id="GMA26028.1"/>
    </source>
</evidence>
<dbReference type="SUPFAM" id="SSF103473">
    <property type="entry name" value="MFS general substrate transporter"/>
    <property type="match status" value="1"/>
</dbReference>
<sequence length="238" mass="25174">MREDRVRAGAPSERARFRDLVRTFRTGVRAARRSRVVSGLVLVSLLAGLSTEVFDRLWTSQVVDAWGGPTAFGITSGAAWFTVFALVGSALALLASLLVDRWRPAMLRHAHPHRLLAVLTALQVAGVVGFATSGSLAPALAAMWVRDAARAVAQPVQAAWLHRSIDSDTRATVASLTGQADALGQVVGGPPLGALASRTSVPLALLVSAAVYAPAIEVFRRLRPNPRPTGHEAAPRNS</sequence>
<feature type="transmembrane region" description="Helical" evidence="1">
    <location>
        <begin position="36"/>
        <end position="58"/>
    </location>
</feature>
<organism evidence="2 3">
    <name type="scientific">Luteimicrobium album</name>
    <dbReference type="NCBI Taxonomy" id="1054550"/>
    <lineage>
        <taxon>Bacteria</taxon>
        <taxon>Bacillati</taxon>
        <taxon>Actinomycetota</taxon>
        <taxon>Actinomycetes</taxon>
        <taxon>Micrococcales</taxon>
        <taxon>Luteimicrobium</taxon>
    </lineage>
</organism>
<dbReference type="InterPro" id="IPR053160">
    <property type="entry name" value="MFS_DHA3_Transporter"/>
</dbReference>
<dbReference type="PANTHER" id="PTHR23530:SF1">
    <property type="entry name" value="PERMEASE, MAJOR FACILITATOR SUPERFAMILY-RELATED"/>
    <property type="match status" value="1"/>
</dbReference>
<comment type="caution">
    <text evidence="2">The sequence shown here is derived from an EMBL/GenBank/DDBJ whole genome shotgun (WGS) entry which is preliminary data.</text>
</comment>
<feature type="transmembrane region" description="Helical" evidence="1">
    <location>
        <begin position="78"/>
        <end position="99"/>
    </location>
</feature>